<dbReference type="Proteomes" id="UP000095751">
    <property type="component" value="Unassembled WGS sequence"/>
</dbReference>
<dbReference type="EMBL" id="KV784383">
    <property type="protein sequence ID" value="OEU07824.1"/>
    <property type="molecule type" value="Genomic_DNA"/>
</dbReference>
<reference evidence="1 2" key="1">
    <citation type="submission" date="2016-09" db="EMBL/GenBank/DDBJ databases">
        <title>Extensive genetic diversity and differential bi-allelic expression allows diatom success in the polar Southern Ocean.</title>
        <authorList>
            <consortium name="DOE Joint Genome Institute"/>
            <person name="Mock T."/>
            <person name="Otillar R.P."/>
            <person name="Strauss J."/>
            <person name="Dupont C."/>
            <person name="Frickenhaus S."/>
            <person name="Maumus F."/>
            <person name="Mcmullan M."/>
            <person name="Sanges R."/>
            <person name="Schmutz J."/>
            <person name="Toseland A."/>
            <person name="Valas R."/>
            <person name="Veluchamy A."/>
            <person name="Ward B.J."/>
            <person name="Allen A."/>
            <person name="Barry K."/>
            <person name="Falciatore A."/>
            <person name="Ferrante M."/>
            <person name="Fortunato A.E."/>
            <person name="Gloeckner G."/>
            <person name="Gruber A."/>
            <person name="Hipkin R."/>
            <person name="Janech M."/>
            <person name="Kroth P."/>
            <person name="Leese F."/>
            <person name="Lindquist E."/>
            <person name="Lyon B.R."/>
            <person name="Martin J."/>
            <person name="Mayer C."/>
            <person name="Parker M."/>
            <person name="Quesneville H."/>
            <person name="Raymond J."/>
            <person name="Uhlig C."/>
            <person name="Valentin K.U."/>
            <person name="Worden A.Z."/>
            <person name="Armbrust E.V."/>
            <person name="Bowler C."/>
            <person name="Green B."/>
            <person name="Moulton V."/>
            <person name="Van Oosterhout C."/>
            <person name="Grigoriev I."/>
        </authorList>
    </citation>
    <scope>NUCLEOTIDE SEQUENCE [LARGE SCALE GENOMIC DNA]</scope>
    <source>
        <strain evidence="1 2">CCMP1102</strain>
    </source>
</reference>
<evidence type="ECO:0000313" key="2">
    <source>
        <dbReference type="Proteomes" id="UP000095751"/>
    </source>
</evidence>
<gene>
    <name evidence="1" type="ORF">FRACYDRAFT_250446</name>
</gene>
<keyword evidence="2" id="KW-1185">Reference proteome</keyword>
<organism evidence="1 2">
    <name type="scientific">Fragilariopsis cylindrus CCMP1102</name>
    <dbReference type="NCBI Taxonomy" id="635003"/>
    <lineage>
        <taxon>Eukaryota</taxon>
        <taxon>Sar</taxon>
        <taxon>Stramenopiles</taxon>
        <taxon>Ochrophyta</taxon>
        <taxon>Bacillariophyta</taxon>
        <taxon>Bacillariophyceae</taxon>
        <taxon>Bacillariophycidae</taxon>
        <taxon>Bacillariales</taxon>
        <taxon>Bacillariaceae</taxon>
        <taxon>Fragilariopsis</taxon>
    </lineage>
</organism>
<sequence>MPINLWLALIECEEQGKTDELILALGDNTSAIGWIFKTSKLTKDSQYYTAANFIARKTANLLTKSKNFLVAQHIPGKENEASDWMTFEWDDQSDEMKPVFHPIAYDRPSNDQFTERLLTFVPQLLPLHFKISHLPTELFSFAQESVHMLELSMLKNQRDTANTTRESGEGGSVSWQSVPLAQTPILEEYQQVKSPWSSKPFSKFIERRKEPLAGSTVRAATWALRKKFGDHLGTSPLHQRPLQGKEHQLLPVLGDLLTGMESLDPNVKRQKAMSPSLLRNLPVGTQLEVMASSTDHAANLIIGAFFFAMQACKYVQTPTAGKTKMITLEGITFEEQKNGVKFDERSQAKIRDATLCPVIRFGRALQQVRWYVKGASDATPLCSINDPFGNEAKFFTSVNTLGLIRSTCRIHGGKEKFGFDPGEIGSKNLQSGAAMALFLQNHSSGKIMILGRWKSKVFLDYIQPQVIAWTGCFSQDMIGFDHFHKLTSKHINKKARTEHHENYTLIPELNLKF</sequence>
<proteinExistence type="predicted"/>
<dbReference type="KEGG" id="fcy:FRACYDRAFT_250446"/>
<accession>A0A1E7EPP3</accession>
<evidence type="ECO:0000313" key="1">
    <source>
        <dbReference type="EMBL" id="OEU07824.1"/>
    </source>
</evidence>
<dbReference type="InParanoid" id="A0A1E7EPP3"/>
<dbReference type="AlphaFoldDB" id="A0A1E7EPP3"/>
<name>A0A1E7EPP3_9STRA</name>
<protein>
    <submittedName>
        <fullName evidence="1">Uncharacterized protein</fullName>
    </submittedName>
</protein>
<dbReference type="OrthoDB" id="49038at2759"/>